<feature type="chain" id="PRO_5024786550" description="PEP-CTERM protein-sorting domain-containing protein" evidence="1">
    <location>
        <begin position="21"/>
        <end position="427"/>
    </location>
</feature>
<protein>
    <recommendedName>
        <fullName evidence="4">PEP-CTERM protein-sorting domain-containing protein</fullName>
    </recommendedName>
</protein>
<evidence type="ECO:0000256" key="1">
    <source>
        <dbReference type="SAM" id="SignalP"/>
    </source>
</evidence>
<name>A0A5K7XHM5_9BACT</name>
<dbReference type="SUPFAM" id="SSF63446">
    <property type="entry name" value="Type I dockerin domain"/>
    <property type="match status" value="1"/>
</dbReference>
<accession>A0A5K7XHM5</accession>
<dbReference type="GO" id="GO:0004553">
    <property type="term" value="F:hydrolase activity, hydrolyzing O-glycosyl compounds"/>
    <property type="evidence" value="ECO:0007669"/>
    <property type="project" value="InterPro"/>
</dbReference>
<reference evidence="3" key="1">
    <citation type="submission" date="2019-10" db="EMBL/GenBank/DDBJ databases">
        <title>Lacipirellula parvula gen. nov., sp. nov., representing a lineage of planctomycetes widespread in freshwater anoxic habitats, and description of the family Lacipirellulaceae.</title>
        <authorList>
            <person name="Dedysh S.N."/>
            <person name="Kulichevskaya I.S."/>
            <person name="Beletsky A.V."/>
            <person name="Rakitin A.L."/>
            <person name="Mardanov A.V."/>
            <person name="Ivanova A.A."/>
            <person name="Saltykova V.X."/>
            <person name="Rijpstra W.I.C."/>
            <person name="Sinninghe Damste J.S."/>
            <person name="Ravin N.V."/>
        </authorList>
    </citation>
    <scope>NUCLEOTIDE SEQUENCE [LARGE SCALE GENOMIC DNA]</scope>
    <source>
        <strain evidence="3">PX69</strain>
    </source>
</reference>
<dbReference type="RefSeq" id="WP_152099486.1">
    <property type="nucleotide sequence ID" value="NZ_AP021861.1"/>
</dbReference>
<feature type="signal peptide" evidence="1">
    <location>
        <begin position="1"/>
        <end position="20"/>
    </location>
</feature>
<dbReference type="CDD" id="cd14256">
    <property type="entry name" value="Dockerin_I"/>
    <property type="match status" value="1"/>
</dbReference>
<dbReference type="GO" id="GO:0000272">
    <property type="term" value="P:polysaccharide catabolic process"/>
    <property type="evidence" value="ECO:0007669"/>
    <property type="project" value="InterPro"/>
</dbReference>
<evidence type="ECO:0008006" key="4">
    <source>
        <dbReference type="Google" id="ProtNLM"/>
    </source>
</evidence>
<evidence type="ECO:0000313" key="2">
    <source>
        <dbReference type="EMBL" id="BBO33776.1"/>
    </source>
</evidence>
<dbReference type="InterPro" id="IPR036439">
    <property type="entry name" value="Dockerin_dom_sf"/>
</dbReference>
<dbReference type="Pfam" id="PF00404">
    <property type="entry name" value="Dockerin_1"/>
    <property type="match status" value="1"/>
</dbReference>
<sequence length="427" mass="45554">MRRFVLWCAAILCVSSTASAAVRNSFMLNEANAVTGSKFLESNKFDTTLGRLQGNGQNWLEFITVQGDELGGGKFKNTLDLRGWKFEWAYDKQDPADPNQYGSGTIMFTNDPLWAAVPVGTMLTINEWKQAWYQPVSDLNGGLDRMGGIAGLGQQRGDAYNPAIHTLKDFSTNVGWNPLANGGGGAAGDWNINIWAGERNADNSFKYFNFSGSVVDGDPNNPLPIGSDEAGLYAVNNDSWQWTIKDAAGNVVQGPLGETGTGVTAVSPITGQPVAANWSVNSQEIVRLEGFAVGSNATQQKYLDAWLNNYQDGSSSSFGEPNIWSSGSGVQDLSPLRNWLKTGDANLDGVVDGSDFLAWQRGFGKAQPSLTDGDLNGDGVVDGTDLAVWRGAFGAAGTVAVAAVPECSTACLAAMAAVGFIRRRRHQ</sequence>
<gene>
    <name evidence="2" type="ORF">PLANPX_3388</name>
</gene>
<dbReference type="InterPro" id="IPR002105">
    <property type="entry name" value="Dockerin_1_rpt"/>
</dbReference>
<proteinExistence type="predicted"/>
<dbReference type="EMBL" id="AP021861">
    <property type="protein sequence ID" value="BBO33776.1"/>
    <property type="molecule type" value="Genomic_DNA"/>
</dbReference>
<dbReference type="Gene3D" id="1.10.1330.10">
    <property type="entry name" value="Dockerin domain"/>
    <property type="match status" value="1"/>
</dbReference>
<dbReference type="KEGG" id="lpav:PLANPX_3388"/>
<dbReference type="PROSITE" id="PS00018">
    <property type="entry name" value="EF_HAND_1"/>
    <property type="match status" value="1"/>
</dbReference>
<keyword evidence="3" id="KW-1185">Reference proteome</keyword>
<dbReference type="AlphaFoldDB" id="A0A5K7XHM5"/>
<evidence type="ECO:0000313" key="3">
    <source>
        <dbReference type="Proteomes" id="UP000326837"/>
    </source>
</evidence>
<keyword evidence="1" id="KW-0732">Signal</keyword>
<organism evidence="2 3">
    <name type="scientific">Lacipirellula parvula</name>
    <dbReference type="NCBI Taxonomy" id="2650471"/>
    <lineage>
        <taxon>Bacteria</taxon>
        <taxon>Pseudomonadati</taxon>
        <taxon>Planctomycetota</taxon>
        <taxon>Planctomycetia</taxon>
        <taxon>Pirellulales</taxon>
        <taxon>Lacipirellulaceae</taxon>
        <taxon>Lacipirellula</taxon>
    </lineage>
</organism>
<dbReference type="InterPro" id="IPR018247">
    <property type="entry name" value="EF_Hand_1_Ca_BS"/>
</dbReference>
<dbReference type="Proteomes" id="UP000326837">
    <property type="component" value="Chromosome"/>
</dbReference>